<sequence length="96" mass="10906">MGWPLRRRFLAWRMRRSSWDPDIIRALQLPVPQAVQERAQELIHEGKINTAIDEIRSSTGYDRPDARSVVLALMYSVPVPTGRAVPTRQGLTGTSH</sequence>
<dbReference type="RefSeq" id="WP_196194264.1">
    <property type="nucleotide sequence ID" value="NZ_JADPRT010000005.1"/>
</dbReference>
<dbReference type="AlphaFoldDB" id="A0A931FBW2"/>
<proteinExistence type="predicted"/>
<comment type="caution">
    <text evidence="1">The sequence shown here is derived from an EMBL/GenBank/DDBJ whole genome shotgun (WGS) entry which is preliminary data.</text>
</comment>
<dbReference type="EMBL" id="JADPRT010000005">
    <property type="protein sequence ID" value="MBF9069092.1"/>
    <property type="molecule type" value="Genomic_DNA"/>
</dbReference>
<keyword evidence="2" id="KW-1185">Reference proteome</keyword>
<name>A0A931FBW2_9ACTN</name>
<protein>
    <submittedName>
        <fullName evidence="1">Uncharacterized protein</fullName>
    </submittedName>
</protein>
<accession>A0A931FBW2</accession>
<evidence type="ECO:0000313" key="2">
    <source>
        <dbReference type="Proteomes" id="UP000657385"/>
    </source>
</evidence>
<organism evidence="1 2">
    <name type="scientific">Streptacidiphilus fuscans</name>
    <dbReference type="NCBI Taxonomy" id="2789292"/>
    <lineage>
        <taxon>Bacteria</taxon>
        <taxon>Bacillati</taxon>
        <taxon>Actinomycetota</taxon>
        <taxon>Actinomycetes</taxon>
        <taxon>Kitasatosporales</taxon>
        <taxon>Streptomycetaceae</taxon>
        <taxon>Streptacidiphilus</taxon>
    </lineage>
</organism>
<evidence type="ECO:0000313" key="1">
    <source>
        <dbReference type="EMBL" id="MBF9069092.1"/>
    </source>
</evidence>
<gene>
    <name evidence="1" type="ORF">I2501_13795</name>
</gene>
<dbReference type="Proteomes" id="UP000657385">
    <property type="component" value="Unassembled WGS sequence"/>
</dbReference>
<reference evidence="1" key="1">
    <citation type="submission" date="2020-11" db="EMBL/GenBank/DDBJ databases">
        <title>Isolation and identification of active actinomycetes.</title>
        <authorList>
            <person name="Yu B."/>
        </authorList>
    </citation>
    <scope>NUCLEOTIDE SEQUENCE</scope>
    <source>
        <strain evidence="1">NEAU-YB345</strain>
    </source>
</reference>